<gene>
    <name evidence="1" type="ORF">Lsha_2447</name>
</gene>
<dbReference type="Proteomes" id="UP000054600">
    <property type="component" value="Unassembled WGS sequence"/>
</dbReference>
<dbReference type="PATRIC" id="fig|1122169.6.peg.2809"/>
<organism evidence="1 2">
    <name type="scientific">Legionella shakespearei DSM 23087</name>
    <dbReference type="NCBI Taxonomy" id="1122169"/>
    <lineage>
        <taxon>Bacteria</taxon>
        <taxon>Pseudomonadati</taxon>
        <taxon>Pseudomonadota</taxon>
        <taxon>Gammaproteobacteria</taxon>
        <taxon>Legionellales</taxon>
        <taxon>Legionellaceae</taxon>
        <taxon>Legionella</taxon>
    </lineage>
</organism>
<dbReference type="EMBL" id="LNYW01000066">
    <property type="protein sequence ID" value="KTD57606.1"/>
    <property type="molecule type" value="Genomic_DNA"/>
</dbReference>
<evidence type="ECO:0000313" key="1">
    <source>
        <dbReference type="EMBL" id="KTD57606.1"/>
    </source>
</evidence>
<dbReference type="AlphaFoldDB" id="A0A0W0YM45"/>
<reference evidence="1 2" key="1">
    <citation type="submission" date="2015-11" db="EMBL/GenBank/DDBJ databases">
        <title>Genomic analysis of 38 Legionella species identifies large and diverse effector repertoires.</title>
        <authorList>
            <person name="Burstein D."/>
            <person name="Amaro F."/>
            <person name="Zusman T."/>
            <person name="Lifshitz Z."/>
            <person name="Cohen O."/>
            <person name="Gilbert J.A."/>
            <person name="Pupko T."/>
            <person name="Shuman H.A."/>
            <person name="Segal G."/>
        </authorList>
    </citation>
    <scope>NUCLEOTIDE SEQUENCE [LARGE SCALE GENOMIC DNA]</scope>
    <source>
        <strain evidence="1 2">ATCC 49655</strain>
    </source>
</reference>
<keyword evidence="2" id="KW-1185">Reference proteome</keyword>
<proteinExistence type="predicted"/>
<comment type="caution">
    <text evidence="1">The sequence shown here is derived from an EMBL/GenBank/DDBJ whole genome shotgun (WGS) entry which is preliminary data.</text>
</comment>
<accession>A0A0W0YM45</accession>
<protein>
    <submittedName>
        <fullName evidence="1">Uncharacterized protein</fullName>
    </submittedName>
</protein>
<evidence type="ECO:0000313" key="2">
    <source>
        <dbReference type="Proteomes" id="UP000054600"/>
    </source>
</evidence>
<name>A0A0W0YM45_9GAMM</name>
<sequence>MVFPVNLNIYYDDGTGYHHGDPGVNFWVPTVVADSTKIKYFSITRDPNKAEPCYTLVVLTTDMTSKNSDETFAALKQVFTRLASKKPDDYTIFNNTDNIKHEWSNRYGDDGYKLIDFYKYSISLQGLEITEDELHQLTRDLILSLPFSISKKSLSELNEAFQKFFNTHKNIMGTEEPSVNANFEQSLKEALAEKNYLKANQLIEQAKTQEDDFPEKDRKEIILQAIYEHSNKTEYSLGFFEGEDDSFKGVCTKILKANPDTALNMADLYFTSRDAEIGVVESFSFSK</sequence>